<gene>
    <name evidence="4" type="ORF">SAMN02745784_00891</name>
</gene>
<dbReference type="Proteomes" id="UP000184114">
    <property type="component" value="Unassembled WGS sequence"/>
</dbReference>
<dbReference type="SUPFAM" id="SSF50331">
    <property type="entry name" value="MOP-like"/>
    <property type="match status" value="1"/>
</dbReference>
<evidence type="ECO:0000313" key="4">
    <source>
        <dbReference type="EMBL" id="SHE48776.1"/>
    </source>
</evidence>
<dbReference type="InterPro" id="IPR008995">
    <property type="entry name" value="Mo/tungstate-bd_C_term_dom"/>
</dbReference>
<accession>A0A1M4TWF3</accession>
<dbReference type="NCBIfam" id="TIGR00638">
    <property type="entry name" value="Mop"/>
    <property type="match status" value="1"/>
</dbReference>
<evidence type="ECO:0000259" key="3">
    <source>
        <dbReference type="PROSITE" id="PS51866"/>
    </source>
</evidence>
<dbReference type="RefSeq" id="WP_072973544.1">
    <property type="nucleotide sequence ID" value="NZ_FQTY01000002.1"/>
</dbReference>
<protein>
    <submittedName>
        <fullName evidence="4">Molybdenum-pterin binding domain-containing protein</fullName>
    </submittedName>
</protein>
<organism evidence="4 5">
    <name type="scientific">Tissierella praeacuta DSM 18095</name>
    <dbReference type="NCBI Taxonomy" id="1123404"/>
    <lineage>
        <taxon>Bacteria</taxon>
        <taxon>Bacillati</taxon>
        <taxon>Bacillota</taxon>
        <taxon>Tissierellia</taxon>
        <taxon>Tissierellales</taxon>
        <taxon>Tissierellaceae</taxon>
        <taxon>Tissierella</taxon>
    </lineage>
</organism>
<evidence type="ECO:0000256" key="1">
    <source>
        <dbReference type="ARBA" id="ARBA00022505"/>
    </source>
</evidence>
<evidence type="ECO:0000313" key="5">
    <source>
        <dbReference type="Proteomes" id="UP000184114"/>
    </source>
</evidence>
<dbReference type="AlphaFoldDB" id="A0A1M4TWF3"/>
<reference evidence="5" key="1">
    <citation type="submission" date="2016-11" db="EMBL/GenBank/DDBJ databases">
        <authorList>
            <person name="Varghese N."/>
            <person name="Submissions S."/>
        </authorList>
    </citation>
    <scope>NUCLEOTIDE SEQUENCE [LARGE SCALE GENOMIC DNA]</scope>
    <source>
        <strain evidence="5">DSM 18095</strain>
    </source>
</reference>
<name>A0A1M4TWF3_9FIRM</name>
<dbReference type="Pfam" id="PF03459">
    <property type="entry name" value="TOBE"/>
    <property type="match status" value="1"/>
</dbReference>
<sequence length="67" mass="7025">MQLSARNQLKGFIKNIKKGPVSTEVIIDVNGLEVVSSITTGSAESLNLKVGDEAIAIIKASNVMIGI</sequence>
<dbReference type="EMBL" id="FQTY01000002">
    <property type="protein sequence ID" value="SHE48776.1"/>
    <property type="molecule type" value="Genomic_DNA"/>
</dbReference>
<dbReference type="InterPro" id="IPR004606">
    <property type="entry name" value="Mop_domain"/>
</dbReference>
<proteinExistence type="predicted"/>
<dbReference type="PROSITE" id="PS51866">
    <property type="entry name" value="MOP"/>
    <property type="match status" value="1"/>
</dbReference>
<dbReference type="STRING" id="1123404.SAMN02745784_00891"/>
<dbReference type="Gene3D" id="2.40.50.100">
    <property type="match status" value="1"/>
</dbReference>
<evidence type="ECO:0000256" key="2">
    <source>
        <dbReference type="PROSITE-ProRule" id="PRU01213"/>
    </source>
</evidence>
<feature type="domain" description="Mop" evidence="3">
    <location>
        <begin position="2"/>
        <end position="67"/>
    </location>
</feature>
<dbReference type="GO" id="GO:0015689">
    <property type="term" value="P:molybdate ion transport"/>
    <property type="evidence" value="ECO:0007669"/>
    <property type="project" value="InterPro"/>
</dbReference>
<dbReference type="GeneID" id="90996270"/>
<keyword evidence="1 2" id="KW-0500">Molybdenum</keyword>
<keyword evidence="5" id="KW-1185">Reference proteome</keyword>
<dbReference type="InterPro" id="IPR005116">
    <property type="entry name" value="Transp-assoc_OB_typ1"/>
</dbReference>